<feature type="transmembrane region" description="Helical" evidence="1">
    <location>
        <begin position="6"/>
        <end position="23"/>
    </location>
</feature>
<dbReference type="InterPro" id="IPR013830">
    <property type="entry name" value="SGNH_hydro"/>
</dbReference>
<evidence type="ECO:0000313" key="3">
    <source>
        <dbReference type="EMBL" id="OGY22851.1"/>
    </source>
</evidence>
<dbReference type="PANTHER" id="PTHR30383:SF5">
    <property type="entry name" value="SGNH HYDROLASE-TYPE ESTERASE DOMAIN-CONTAINING PROTEIN"/>
    <property type="match status" value="1"/>
</dbReference>
<feature type="domain" description="SGNH hydrolase-type esterase" evidence="2">
    <location>
        <begin position="48"/>
        <end position="224"/>
    </location>
</feature>
<dbReference type="EMBL" id="MHCQ01000049">
    <property type="protein sequence ID" value="OGY22851.1"/>
    <property type="molecule type" value="Genomic_DNA"/>
</dbReference>
<keyword evidence="1" id="KW-0812">Transmembrane</keyword>
<keyword evidence="1" id="KW-0472">Membrane</keyword>
<comment type="caution">
    <text evidence="3">The sequence shown here is derived from an EMBL/GenBank/DDBJ whole genome shotgun (WGS) entry which is preliminary data.</text>
</comment>
<evidence type="ECO:0000313" key="4">
    <source>
        <dbReference type="Proteomes" id="UP000177103"/>
    </source>
</evidence>
<dbReference type="GO" id="GO:0004622">
    <property type="term" value="F:phosphatidylcholine lysophospholipase activity"/>
    <property type="evidence" value="ECO:0007669"/>
    <property type="project" value="TreeGrafter"/>
</dbReference>
<name>A0A1G1W5E0_9BACT</name>
<evidence type="ECO:0000256" key="1">
    <source>
        <dbReference type="SAM" id="Phobius"/>
    </source>
</evidence>
<dbReference type="InterPro" id="IPR051532">
    <property type="entry name" value="Ester_Hydrolysis_Enzymes"/>
</dbReference>
<dbReference type="SUPFAM" id="SSF52266">
    <property type="entry name" value="SGNH hydrolase"/>
    <property type="match status" value="1"/>
</dbReference>
<dbReference type="Gene3D" id="3.40.50.1110">
    <property type="entry name" value="SGNH hydrolase"/>
    <property type="match status" value="1"/>
</dbReference>
<dbReference type="InterPro" id="IPR036514">
    <property type="entry name" value="SGNH_hydro_sf"/>
</dbReference>
<dbReference type="PANTHER" id="PTHR30383">
    <property type="entry name" value="THIOESTERASE 1/PROTEASE 1/LYSOPHOSPHOLIPASE L1"/>
    <property type="match status" value="1"/>
</dbReference>
<keyword evidence="1" id="KW-1133">Transmembrane helix</keyword>
<reference evidence="3 4" key="1">
    <citation type="journal article" date="2016" name="Nat. Commun.">
        <title>Thousands of microbial genomes shed light on interconnected biogeochemical processes in an aquifer system.</title>
        <authorList>
            <person name="Anantharaman K."/>
            <person name="Brown C.T."/>
            <person name="Hug L.A."/>
            <person name="Sharon I."/>
            <person name="Castelle C.J."/>
            <person name="Probst A.J."/>
            <person name="Thomas B.C."/>
            <person name="Singh A."/>
            <person name="Wilkins M.J."/>
            <person name="Karaoz U."/>
            <person name="Brodie E.L."/>
            <person name="Williams K.H."/>
            <person name="Hubbard S.S."/>
            <person name="Banfield J.F."/>
        </authorList>
    </citation>
    <scope>NUCLEOTIDE SEQUENCE [LARGE SCALE GENOMIC DNA]</scope>
</reference>
<dbReference type="Pfam" id="PF13472">
    <property type="entry name" value="Lipase_GDSL_2"/>
    <property type="match status" value="1"/>
</dbReference>
<proteinExistence type="predicted"/>
<dbReference type="CDD" id="cd01832">
    <property type="entry name" value="SGNH_hydrolase_like_1"/>
    <property type="match status" value="1"/>
</dbReference>
<accession>A0A1G1W5E0</accession>
<gene>
    <name evidence="3" type="ORF">A2Y57_02850</name>
</gene>
<sequence length="242" mass="26827">MKKIAGATILILVATLAFFLVYFKFFKEKPREMETTQSVVTEEFKYVALGDSAAVGVGASIPDKGYVGLIFEKLKEKYPKASLNNLAVSGATTTDLINAQLNKAKTFKPDLVTISVGANDITGQITDEIFSQNIEQALTTLDDENLKIVLTNIPDISLAAAVPVEIKSKVREKVKNFNKIIENSANKFEIPLVDLYSASLKEAQEAEKYLSSDLYHPNDSGYELWADEMWKVIDQFLSSEKN</sequence>
<dbReference type="Proteomes" id="UP000177103">
    <property type="component" value="Unassembled WGS sequence"/>
</dbReference>
<protein>
    <recommendedName>
        <fullName evidence="2">SGNH hydrolase-type esterase domain-containing protein</fullName>
    </recommendedName>
</protein>
<dbReference type="AlphaFoldDB" id="A0A1G1W5E0"/>
<evidence type="ECO:0000259" key="2">
    <source>
        <dbReference type="Pfam" id="PF13472"/>
    </source>
</evidence>
<organism evidence="3 4">
    <name type="scientific">Candidatus Woykebacteria bacterium RBG_13_40_7b</name>
    <dbReference type="NCBI Taxonomy" id="1802594"/>
    <lineage>
        <taxon>Bacteria</taxon>
        <taxon>Candidatus Woykeibacteriota</taxon>
    </lineage>
</organism>